<reference evidence="3" key="1">
    <citation type="journal article" date="2023" name="G3 (Bethesda)">
        <title>A reference genome for the long-term kleptoplast-retaining sea slug Elysia crispata morphotype clarki.</title>
        <authorList>
            <person name="Eastman K.E."/>
            <person name="Pendleton A.L."/>
            <person name="Shaikh M.A."/>
            <person name="Suttiyut T."/>
            <person name="Ogas R."/>
            <person name="Tomko P."/>
            <person name="Gavelis G."/>
            <person name="Widhalm J.R."/>
            <person name="Wisecaver J.H."/>
        </authorList>
    </citation>
    <scope>NUCLEOTIDE SEQUENCE</scope>
    <source>
        <strain evidence="3">ECLA1</strain>
    </source>
</reference>
<gene>
    <name evidence="3" type="ORF">RRG08_033383</name>
</gene>
<sequence length="204" mass="22261">MTNSLRSVGARGTHTASQNAKESKLLSTLLFEDLINGTGNNGLHNTSDPIPAMIYLPSMDLTFSTKESVMFAVFICFVWVGLVVITIVMSWMAVSKRPDTPRQPGPKKRRSAHGGLVPNLVPESDKLDDNTAQNVNFKPEDTSKRLNLKKGICNLTDIPSESEPNSPTLETASHFSKLSSRSVLNYFKSKQDSKSSTTGSSSKI</sequence>
<comment type="caution">
    <text evidence="3">The sequence shown here is derived from an EMBL/GenBank/DDBJ whole genome shotgun (WGS) entry which is preliminary data.</text>
</comment>
<accession>A0AAE0YXW3</accession>
<dbReference type="AlphaFoldDB" id="A0AAE0YXW3"/>
<keyword evidence="4" id="KW-1185">Reference proteome</keyword>
<organism evidence="3 4">
    <name type="scientific">Elysia crispata</name>
    <name type="common">lettuce slug</name>
    <dbReference type="NCBI Taxonomy" id="231223"/>
    <lineage>
        <taxon>Eukaryota</taxon>
        <taxon>Metazoa</taxon>
        <taxon>Spiralia</taxon>
        <taxon>Lophotrochozoa</taxon>
        <taxon>Mollusca</taxon>
        <taxon>Gastropoda</taxon>
        <taxon>Heterobranchia</taxon>
        <taxon>Euthyneura</taxon>
        <taxon>Panpulmonata</taxon>
        <taxon>Sacoglossa</taxon>
        <taxon>Placobranchoidea</taxon>
        <taxon>Plakobranchidae</taxon>
        <taxon>Elysia</taxon>
    </lineage>
</organism>
<keyword evidence="2" id="KW-0812">Transmembrane</keyword>
<evidence type="ECO:0000313" key="4">
    <source>
        <dbReference type="Proteomes" id="UP001283361"/>
    </source>
</evidence>
<keyword evidence="2" id="KW-0472">Membrane</keyword>
<keyword evidence="2" id="KW-1133">Transmembrane helix</keyword>
<evidence type="ECO:0000256" key="1">
    <source>
        <dbReference type="SAM" id="MobiDB-lite"/>
    </source>
</evidence>
<feature type="region of interest" description="Disordered" evidence="1">
    <location>
        <begin position="96"/>
        <end position="140"/>
    </location>
</feature>
<dbReference type="Proteomes" id="UP001283361">
    <property type="component" value="Unassembled WGS sequence"/>
</dbReference>
<evidence type="ECO:0000256" key="2">
    <source>
        <dbReference type="SAM" id="Phobius"/>
    </source>
</evidence>
<proteinExistence type="predicted"/>
<feature type="transmembrane region" description="Helical" evidence="2">
    <location>
        <begin position="69"/>
        <end position="94"/>
    </location>
</feature>
<dbReference type="EMBL" id="JAWDGP010005163">
    <property type="protein sequence ID" value="KAK3759138.1"/>
    <property type="molecule type" value="Genomic_DNA"/>
</dbReference>
<evidence type="ECO:0000313" key="3">
    <source>
        <dbReference type="EMBL" id="KAK3759138.1"/>
    </source>
</evidence>
<name>A0AAE0YXW3_9GAST</name>
<protein>
    <submittedName>
        <fullName evidence="3">Uncharacterized protein</fullName>
    </submittedName>
</protein>